<evidence type="ECO:0000256" key="2">
    <source>
        <dbReference type="ARBA" id="ARBA00022734"/>
    </source>
</evidence>
<evidence type="ECO:0000259" key="4">
    <source>
        <dbReference type="PROSITE" id="PS51752"/>
    </source>
</evidence>
<evidence type="ECO:0000256" key="3">
    <source>
        <dbReference type="SAM" id="MobiDB-lite"/>
    </source>
</evidence>
<keyword evidence="2" id="KW-0430">Lectin</keyword>
<dbReference type="InterPro" id="IPR033734">
    <property type="entry name" value="Jacalin-like_lectin_dom_plant"/>
</dbReference>
<dbReference type="SUPFAM" id="SSF51101">
    <property type="entry name" value="Mannose-binding lectins"/>
    <property type="match status" value="1"/>
</dbReference>
<dbReference type="SUPFAM" id="SSF81383">
    <property type="entry name" value="F-box domain"/>
    <property type="match status" value="1"/>
</dbReference>
<dbReference type="InterPro" id="IPR055357">
    <property type="entry name" value="LRR_At1g61320_AtMIF1"/>
</dbReference>
<evidence type="ECO:0000313" key="5">
    <source>
        <dbReference type="EMBL" id="KAJ0209657.1"/>
    </source>
</evidence>
<gene>
    <name evidence="5" type="ORF">LSAT_V11C400195370</name>
</gene>
<dbReference type="CDD" id="cd09612">
    <property type="entry name" value="Jacalin"/>
    <property type="match status" value="1"/>
</dbReference>
<evidence type="ECO:0000256" key="1">
    <source>
        <dbReference type="ARBA" id="ARBA00006568"/>
    </source>
</evidence>
<dbReference type="InterPro" id="IPR036404">
    <property type="entry name" value="Jacalin-like_lectin_dom_sf"/>
</dbReference>
<dbReference type="PROSITE" id="PS51752">
    <property type="entry name" value="JACALIN_LECTIN"/>
    <property type="match status" value="1"/>
</dbReference>
<evidence type="ECO:0000313" key="6">
    <source>
        <dbReference type="Proteomes" id="UP000235145"/>
    </source>
</evidence>
<dbReference type="Proteomes" id="UP000235145">
    <property type="component" value="Unassembled WGS sequence"/>
</dbReference>
<organism evidence="5 6">
    <name type="scientific">Lactuca sativa</name>
    <name type="common">Garden lettuce</name>
    <dbReference type="NCBI Taxonomy" id="4236"/>
    <lineage>
        <taxon>Eukaryota</taxon>
        <taxon>Viridiplantae</taxon>
        <taxon>Streptophyta</taxon>
        <taxon>Embryophyta</taxon>
        <taxon>Tracheophyta</taxon>
        <taxon>Spermatophyta</taxon>
        <taxon>Magnoliopsida</taxon>
        <taxon>eudicotyledons</taxon>
        <taxon>Gunneridae</taxon>
        <taxon>Pentapetalae</taxon>
        <taxon>asterids</taxon>
        <taxon>campanulids</taxon>
        <taxon>Asterales</taxon>
        <taxon>Asteraceae</taxon>
        <taxon>Cichorioideae</taxon>
        <taxon>Cichorieae</taxon>
        <taxon>Lactucinae</taxon>
        <taxon>Lactuca</taxon>
    </lineage>
</organism>
<keyword evidence="6" id="KW-1185">Reference proteome</keyword>
<dbReference type="Gene3D" id="1.20.1280.50">
    <property type="match status" value="1"/>
</dbReference>
<name>A0A9R1XJ47_LACSA</name>
<dbReference type="FunFam" id="2.100.10.30:FF:000001">
    <property type="entry name" value="Jacalin-related lectin 33"/>
    <property type="match status" value="1"/>
</dbReference>
<dbReference type="SUPFAM" id="SSF52047">
    <property type="entry name" value="RNI-like"/>
    <property type="match status" value="1"/>
</dbReference>
<dbReference type="Gene3D" id="3.80.10.10">
    <property type="entry name" value="Ribonuclease Inhibitor"/>
    <property type="match status" value="1"/>
</dbReference>
<dbReference type="AlphaFoldDB" id="A0A9R1XJ47"/>
<dbReference type="InterPro" id="IPR001229">
    <property type="entry name" value="Jacalin-like_lectin_dom"/>
</dbReference>
<comment type="similarity">
    <text evidence="1">Belongs to the jacalin lectin family.</text>
</comment>
<protein>
    <recommendedName>
        <fullName evidence="4">Jacalin-type lectin domain-containing protein</fullName>
    </recommendedName>
</protein>
<dbReference type="InterPro" id="IPR032675">
    <property type="entry name" value="LRR_dom_sf"/>
</dbReference>
<dbReference type="Gene3D" id="2.100.10.30">
    <property type="entry name" value="Jacalin-like lectin domain"/>
    <property type="match status" value="1"/>
</dbReference>
<feature type="region of interest" description="Disordered" evidence="3">
    <location>
        <begin position="26"/>
        <end position="66"/>
    </location>
</feature>
<dbReference type="PANTHER" id="PTHR34145:SF28">
    <property type="entry name" value="F-BOX DOMAIN-CONTAINING PROTEIN"/>
    <property type="match status" value="1"/>
</dbReference>
<dbReference type="InterPro" id="IPR036047">
    <property type="entry name" value="F-box-like_dom_sf"/>
</dbReference>
<feature type="domain" description="Jacalin-type lectin" evidence="4">
    <location>
        <begin position="539"/>
        <end position="681"/>
    </location>
</feature>
<dbReference type="GO" id="GO:0030246">
    <property type="term" value="F:carbohydrate binding"/>
    <property type="evidence" value="ECO:0007669"/>
    <property type="project" value="UniProtKB-KW"/>
</dbReference>
<comment type="caution">
    <text evidence="5">The sequence shown here is derived from an EMBL/GenBank/DDBJ whole genome shotgun (WGS) entry which is preliminary data.</text>
</comment>
<dbReference type="Pfam" id="PF23622">
    <property type="entry name" value="LRR_At1g61320_AtMIF1"/>
    <property type="match status" value="2"/>
</dbReference>
<proteinExistence type="inferred from homology"/>
<accession>A0A9R1XJ47</accession>
<dbReference type="Pfam" id="PF01419">
    <property type="entry name" value="Jacalin"/>
    <property type="match status" value="1"/>
</dbReference>
<dbReference type="InterPro" id="IPR053772">
    <property type="entry name" value="At1g61320/At1g61330-like"/>
</dbReference>
<dbReference type="PANTHER" id="PTHR34145">
    <property type="entry name" value="OS02G0105600 PROTEIN"/>
    <property type="match status" value="1"/>
</dbReference>
<feature type="compositionally biased region" description="Polar residues" evidence="3">
    <location>
        <begin position="35"/>
        <end position="52"/>
    </location>
</feature>
<reference evidence="5 6" key="1">
    <citation type="journal article" date="2017" name="Nat. Commun.">
        <title>Genome assembly with in vitro proximity ligation data and whole-genome triplication in lettuce.</title>
        <authorList>
            <person name="Reyes-Chin-Wo S."/>
            <person name="Wang Z."/>
            <person name="Yang X."/>
            <person name="Kozik A."/>
            <person name="Arikit S."/>
            <person name="Song C."/>
            <person name="Xia L."/>
            <person name="Froenicke L."/>
            <person name="Lavelle D.O."/>
            <person name="Truco M.J."/>
            <person name="Xia R."/>
            <person name="Zhu S."/>
            <person name="Xu C."/>
            <person name="Xu H."/>
            <person name="Xu X."/>
            <person name="Cox K."/>
            <person name="Korf I."/>
            <person name="Meyers B.C."/>
            <person name="Michelmore R.W."/>
        </authorList>
    </citation>
    <scope>NUCLEOTIDE SEQUENCE [LARGE SCALE GENOMIC DNA]</scope>
    <source>
        <strain evidence="6">cv. Salinas</strain>
        <tissue evidence="5">Seedlings</tissue>
    </source>
</reference>
<dbReference type="SMART" id="SM00915">
    <property type="entry name" value="Jacalin"/>
    <property type="match status" value="1"/>
</dbReference>
<sequence>MFMKTRWLIIDRQLKRSISKKLLKINRKKQKTEHSSSLGNQVGRSKKPNIQNKKGIPSYTPFTTTRKSKRKLSSIFKKVISSRKKQKMEKVDKVDEVVEPTDRISELPEPIIHHILSLLHCPRDVARITALSKKWRSIWASFFFFNFDQKRFKTSGGDHTEKFITFVDNSLASKLDPMVRIHKFKISLSQINPKLKLYTNKWVYSAIKRNVKELEIHVEEKKKKHYMLPNFILTSSTLTSLRLSGCKFDNEVIINLHNLKELSIKNSHVDKNVIPSFIRGCPLVEDLRLVHCRGIGHLEISTPVKLTRVELHECHGLVVINLEVPSLTSFLYIGKKSWFCEINIGDCENLKCLTLKDSNLTDEEFQEMIIKFDNLEKIALRECDYLERITILSMKLKELSVIRCKNVEDVIIDAPNLSVLEYFGERMPFSCMSVGGLCEAKLNLQNKKDKFVPLKELLIFLMKFRRKGDWKMVVSSNKNVTIHEELNNVPYLTSHDLKIELIKSHVKMKGYIGNLLRMSRPKTLSLVSSSSSEFLKDKSIELGPWGGNGGCSWNDGVHSGIREISIVYGSCIDSICVTYDKFGKPFLGEKHGGMGGTKAAQIKLQFPEEILISVSGHYCPVVYGGGPVIRSLTFKSNQRTFGPFGVEEGTPFNFIANGGHVVGFYGRSGWFLDSIGFYLSSTKVSLFQRVQTMFQGLNAFAIKDSEQKKTKGSKGLGLLAMKSFVCLLV</sequence>
<dbReference type="EMBL" id="NBSK02000004">
    <property type="protein sequence ID" value="KAJ0209657.1"/>
    <property type="molecule type" value="Genomic_DNA"/>
</dbReference>